<dbReference type="AlphaFoldDB" id="A0A7J7CP26"/>
<organism evidence="1 2">
    <name type="scientific">Tripterygium wilfordii</name>
    <name type="common">Thunder God vine</name>
    <dbReference type="NCBI Taxonomy" id="458696"/>
    <lineage>
        <taxon>Eukaryota</taxon>
        <taxon>Viridiplantae</taxon>
        <taxon>Streptophyta</taxon>
        <taxon>Embryophyta</taxon>
        <taxon>Tracheophyta</taxon>
        <taxon>Spermatophyta</taxon>
        <taxon>Magnoliopsida</taxon>
        <taxon>eudicotyledons</taxon>
        <taxon>Gunneridae</taxon>
        <taxon>Pentapetalae</taxon>
        <taxon>rosids</taxon>
        <taxon>fabids</taxon>
        <taxon>Celastrales</taxon>
        <taxon>Celastraceae</taxon>
        <taxon>Tripterygium</taxon>
    </lineage>
</organism>
<comment type="caution">
    <text evidence="1">The sequence shown here is derived from an EMBL/GenBank/DDBJ whole genome shotgun (WGS) entry which is preliminary data.</text>
</comment>
<dbReference type="EMBL" id="JAAARO010000015">
    <property type="protein sequence ID" value="KAF5735842.1"/>
    <property type="molecule type" value="Genomic_DNA"/>
</dbReference>
<dbReference type="PANTHER" id="PTHR35736">
    <property type="entry name" value="EXPRESSED PROTEIN"/>
    <property type="match status" value="1"/>
</dbReference>
<gene>
    <name evidence="1" type="ORF">HS088_TW15G01358</name>
</gene>
<keyword evidence="2" id="KW-1185">Reference proteome</keyword>
<dbReference type="Pfam" id="PF25102">
    <property type="entry name" value="DUF7810"/>
    <property type="match status" value="1"/>
</dbReference>
<evidence type="ECO:0000313" key="2">
    <source>
        <dbReference type="Proteomes" id="UP000593562"/>
    </source>
</evidence>
<dbReference type="Proteomes" id="UP000593562">
    <property type="component" value="Unassembled WGS sequence"/>
</dbReference>
<dbReference type="InParanoid" id="A0A7J7CP26"/>
<proteinExistence type="predicted"/>
<evidence type="ECO:0000313" key="1">
    <source>
        <dbReference type="EMBL" id="KAF5735842.1"/>
    </source>
</evidence>
<protein>
    <submittedName>
        <fullName evidence="1">Uncharacterized protein</fullName>
    </submittedName>
</protein>
<dbReference type="PANTHER" id="PTHR35736:SF1">
    <property type="entry name" value="EXPRESSED PROTEIN"/>
    <property type="match status" value="1"/>
</dbReference>
<dbReference type="InterPro" id="IPR056712">
    <property type="entry name" value="DUF7810"/>
</dbReference>
<accession>A0A7J7CP26</accession>
<sequence length="131" mass="14902">MGKPFSRGAWKESLRVRRMIQHHFDMNGASRVRNLPPEQFCGHGFVLAKASEAGFGNEMYKLLNAVALSILLNRSLIIGQTRHIGVDEFGFLVFDDFRYSAHTLPEYQQVAVDKIFSYRNSMGHPILQDTS</sequence>
<reference evidence="1 2" key="1">
    <citation type="journal article" date="2020" name="Nat. Commun.">
        <title>Genome of Tripterygium wilfordii and identification of cytochrome P450 involved in triptolide biosynthesis.</title>
        <authorList>
            <person name="Tu L."/>
            <person name="Su P."/>
            <person name="Zhang Z."/>
            <person name="Gao L."/>
            <person name="Wang J."/>
            <person name="Hu T."/>
            <person name="Zhou J."/>
            <person name="Zhang Y."/>
            <person name="Zhao Y."/>
            <person name="Liu Y."/>
            <person name="Song Y."/>
            <person name="Tong Y."/>
            <person name="Lu Y."/>
            <person name="Yang J."/>
            <person name="Xu C."/>
            <person name="Jia M."/>
            <person name="Peters R.J."/>
            <person name="Huang L."/>
            <person name="Gao W."/>
        </authorList>
    </citation>
    <scope>NUCLEOTIDE SEQUENCE [LARGE SCALE GENOMIC DNA]</scope>
    <source>
        <strain evidence="2">cv. XIE 37</strain>
        <tissue evidence="1">Leaf</tissue>
    </source>
</reference>
<name>A0A7J7CP26_TRIWF</name>